<name>A0A3B0Z8R5_9ZZZZ</name>
<dbReference type="HAMAP" id="MF_00662">
    <property type="entry name" value="PS_decarb_PSD_B_type1"/>
    <property type="match status" value="1"/>
</dbReference>
<dbReference type="EMBL" id="UOFN01000073">
    <property type="protein sequence ID" value="VAW77086.1"/>
    <property type="molecule type" value="Genomic_DNA"/>
</dbReference>
<sequence length="294" mass="32930">MAQSRPASWQDYLKSLPLYLLPHHAVSRLTLRLTRIRTRWFKNAFIRWFAGQYQVNWNEALHRQAEDFEHFNAFFTRELAAGMRPLEGDEKTVASPADGHVSQIGNIDEDTIFQAKGHRFSTTELLGGDTEAARLFHNGSFVTVYLSPRDYHRLHMPLAGQLRKTVYVPGRLFSVAPHTTRVVPRLFARNERLVALFDTCAGPMAMVLVGAINVAAIETVWAGLVTPPHRRKVETSDFTSDGVTLDRGAEMGRFNMGSTIILLFGKDAIRWQDGITAESPLRMGGVIGQANNPG</sequence>
<comment type="cofactor">
    <cofactor evidence="1">
        <name>pyruvate</name>
        <dbReference type="ChEBI" id="CHEBI:15361"/>
    </cofactor>
</comment>
<protein>
    <recommendedName>
        <fullName evidence="3">phosphatidylserine decarboxylase</fullName>
        <ecNumber evidence="3">4.1.1.65</ecNumber>
    </recommendedName>
</protein>
<evidence type="ECO:0000256" key="10">
    <source>
        <dbReference type="ARBA" id="ARBA00023239"/>
    </source>
</evidence>
<dbReference type="GO" id="GO:0006646">
    <property type="term" value="P:phosphatidylethanolamine biosynthetic process"/>
    <property type="evidence" value="ECO:0007669"/>
    <property type="project" value="UniProtKB-UniPathway"/>
</dbReference>
<dbReference type="EC" id="4.1.1.65" evidence="3"/>
<evidence type="ECO:0000256" key="7">
    <source>
        <dbReference type="ARBA" id="ARBA00023098"/>
    </source>
</evidence>
<keyword evidence="5" id="KW-0444">Lipid biosynthesis</keyword>
<comment type="pathway">
    <text evidence="13">Phospholipid metabolism; phosphatidylethanolamine biosynthesis.</text>
</comment>
<dbReference type="Pfam" id="PF02666">
    <property type="entry name" value="PS_Dcarbxylase"/>
    <property type="match status" value="1"/>
</dbReference>
<keyword evidence="10 14" id="KW-0456">Lyase</keyword>
<dbReference type="NCBIfam" id="TIGR00163">
    <property type="entry name" value="PS_decarb"/>
    <property type="match status" value="1"/>
</dbReference>
<dbReference type="InterPro" id="IPR003817">
    <property type="entry name" value="PS_Dcarbxylase"/>
</dbReference>
<dbReference type="InterPro" id="IPR033177">
    <property type="entry name" value="PSD-B"/>
</dbReference>
<reference evidence="14" key="1">
    <citation type="submission" date="2018-06" db="EMBL/GenBank/DDBJ databases">
        <authorList>
            <person name="Zhirakovskaya E."/>
        </authorList>
    </citation>
    <scope>NUCLEOTIDE SEQUENCE</scope>
</reference>
<evidence type="ECO:0000256" key="11">
    <source>
        <dbReference type="ARBA" id="ARBA00023264"/>
    </source>
</evidence>
<keyword evidence="8" id="KW-0472">Membrane</keyword>
<keyword evidence="7" id="KW-0443">Lipid metabolism</keyword>
<evidence type="ECO:0000256" key="6">
    <source>
        <dbReference type="ARBA" id="ARBA00022793"/>
    </source>
</evidence>
<keyword evidence="11" id="KW-1208">Phospholipid metabolism</keyword>
<dbReference type="PANTHER" id="PTHR10067:SF6">
    <property type="entry name" value="PHOSPHATIDYLSERINE DECARBOXYLASE PROENZYME, MITOCHONDRIAL"/>
    <property type="match status" value="1"/>
</dbReference>
<evidence type="ECO:0000313" key="14">
    <source>
        <dbReference type="EMBL" id="VAW77086.1"/>
    </source>
</evidence>
<evidence type="ECO:0000256" key="8">
    <source>
        <dbReference type="ARBA" id="ARBA00023136"/>
    </source>
</evidence>
<keyword evidence="12" id="KW-0670">Pyruvate</keyword>
<evidence type="ECO:0000256" key="4">
    <source>
        <dbReference type="ARBA" id="ARBA00022475"/>
    </source>
</evidence>
<keyword evidence="4" id="KW-1003">Cell membrane</keyword>
<evidence type="ECO:0000256" key="1">
    <source>
        <dbReference type="ARBA" id="ARBA00001928"/>
    </source>
</evidence>
<proteinExistence type="inferred from homology"/>
<evidence type="ECO:0000256" key="13">
    <source>
        <dbReference type="ARBA" id="ARBA00024326"/>
    </source>
</evidence>
<keyword evidence="9" id="KW-0594">Phospholipid biosynthesis</keyword>
<accession>A0A3B0Z8R5</accession>
<evidence type="ECO:0000256" key="3">
    <source>
        <dbReference type="ARBA" id="ARBA00012243"/>
    </source>
</evidence>
<evidence type="ECO:0000256" key="5">
    <source>
        <dbReference type="ARBA" id="ARBA00022516"/>
    </source>
</evidence>
<dbReference type="GO" id="GO:0004609">
    <property type="term" value="F:phosphatidylserine decarboxylase activity"/>
    <property type="evidence" value="ECO:0007669"/>
    <property type="project" value="UniProtKB-EC"/>
</dbReference>
<keyword evidence="6" id="KW-0210">Decarboxylase</keyword>
<gene>
    <name evidence="14" type="ORF">MNBD_GAMMA15-1069</name>
</gene>
<dbReference type="UniPathway" id="UPA00558"/>
<evidence type="ECO:0000256" key="2">
    <source>
        <dbReference type="ARBA" id="ARBA00005189"/>
    </source>
</evidence>
<dbReference type="AlphaFoldDB" id="A0A3B0Z8R5"/>
<dbReference type="PANTHER" id="PTHR10067">
    <property type="entry name" value="PHOSPHATIDYLSERINE DECARBOXYLASE"/>
    <property type="match status" value="1"/>
</dbReference>
<evidence type="ECO:0000256" key="12">
    <source>
        <dbReference type="ARBA" id="ARBA00023317"/>
    </source>
</evidence>
<comment type="pathway">
    <text evidence="2">Lipid metabolism.</text>
</comment>
<dbReference type="InterPro" id="IPR033178">
    <property type="entry name" value="PSD_type1_pro"/>
</dbReference>
<evidence type="ECO:0000256" key="9">
    <source>
        <dbReference type="ARBA" id="ARBA00023209"/>
    </source>
</evidence>
<organism evidence="14">
    <name type="scientific">hydrothermal vent metagenome</name>
    <dbReference type="NCBI Taxonomy" id="652676"/>
    <lineage>
        <taxon>unclassified sequences</taxon>
        <taxon>metagenomes</taxon>
        <taxon>ecological metagenomes</taxon>
    </lineage>
</organism>